<sequence>MNYLAHIYLSGTNDLLKIGNFMADSIKGHDYENFDSEIKKGILLHRHIDSFTDMHPIYRQSKHRLHEKYGHYSGVIMDILYDHFLAKNWSKFSDEKLENYANDFYQLLQDNYDILTERIKGMMPYMIARNWFVSYATIAGLEMILFQMDYKTKHRANMQEAIVELQDFYTEFESEFFLFFEELTVSCQQKIAELNEIL</sequence>
<gene>
    <name evidence="4" type="ORF">AAEO58_12005</name>
</gene>
<dbReference type="PANTHER" id="PTHR38764">
    <property type="entry name" value="ACYL CARRIER PROTEIN PHOSPHODIESTERASE"/>
    <property type="match status" value="1"/>
</dbReference>
<evidence type="ECO:0000256" key="1">
    <source>
        <dbReference type="ARBA" id="ARBA00022516"/>
    </source>
</evidence>
<reference evidence="4 5" key="1">
    <citation type="submission" date="2024-04" db="EMBL/GenBank/DDBJ databases">
        <title>Flavobacterium sp. DGU41 16S ribosomal RNA gene Genome sequencing and assembly.</title>
        <authorList>
            <person name="Park S."/>
        </authorList>
    </citation>
    <scope>NUCLEOTIDE SEQUENCE [LARGE SCALE GENOMIC DNA]</scope>
    <source>
        <strain evidence="4 5">DGU41</strain>
    </source>
</reference>
<evidence type="ECO:0000313" key="5">
    <source>
        <dbReference type="Proteomes" id="UP001393056"/>
    </source>
</evidence>
<dbReference type="Pfam" id="PF04336">
    <property type="entry name" value="ACP_PD"/>
    <property type="match status" value="1"/>
</dbReference>
<keyword evidence="2" id="KW-0378">Hydrolase</keyword>
<evidence type="ECO:0000256" key="2">
    <source>
        <dbReference type="ARBA" id="ARBA00022801"/>
    </source>
</evidence>
<dbReference type="Proteomes" id="UP001393056">
    <property type="component" value="Unassembled WGS sequence"/>
</dbReference>
<dbReference type="RefSeq" id="WP_341683625.1">
    <property type="nucleotide sequence ID" value="NZ_JBBYHT010000006.1"/>
</dbReference>
<comment type="caution">
    <text evidence="4">The sequence shown here is derived from an EMBL/GenBank/DDBJ whole genome shotgun (WGS) entry which is preliminary data.</text>
</comment>
<evidence type="ECO:0000256" key="3">
    <source>
        <dbReference type="ARBA" id="ARBA00023098"/>
    </source>
</evidence>
<keyword evidence="3" id="KW-0443">Lipid metabolism</keyword>
<protein>
    <submittedName>
        <fullName evidence="4">ACP phosphodiesterase</fullName>
    </submittedName>
</protein>
<dbReference type="PANTHER" id="PTHR38764:SF1">
    <property type="entry name" value="ACYL CARRIER PROTEIN PHOSPHODIESTERASE"/>
    <property type="match status" value="1"/>
</dbReference>
<dbReference type="EMBL" id="JBBYHT010000006">
    <property type="protein sequence ID" value="MEL1248766.1"/>
    <property type="molecule type" value="Genomic_DNA"/>
</dbReference>
<name>A0ABU9I8N3_9FLAO</name>
<proteinExistence type="predicted"/>
<accession>A0ABU9I8N3</accession>
<evidence type="ECO:0000313" key="4">
    <source>
        <dbReference type="EMBL" id="MEL1248766.1"/>
    </source>
</evidence>
<dbReference type="InterPro" id="IPR007431">
    <property type="entry name" value="ACP_PD"/>
</dbReference>
<keyword evidence="5" id="KW-1185">Reference proteome</keyword>
<keyword evidence="1" id="KW-0444">Lipid biosynthesis</keyword>
<organism evidence="4 5">
    <name type="scientific">Flavobacterium helocola</name>
    <dbReference type="NCBI Taxonomy" id="3139139"/>
    <lineage>
        <taxon>Bacteria</taxon>
        <taxon>Pseudomonadati</taxon>
        <taxon>Bacteroidota</taxon>
        <taxon>Flavobacteriia</taxon>
        <taxon>Flavobacteriales</taxon>
        <taxon>Flavobacteriaceae</taxon>
        <taxon>Flavobacterium</taxon>
    </lineage>
</organism>
<dbReference type="PIRSF" id="PIRSF011489">
    <property type="entry name" value="DUF479"/>
    <property type="match status" value="1"/>
</dbReference>